<sequence length="1015" mass="113576">MFKKRSKSPGPSKSRVPESGAEPPVPTPSKSFTFRRTKDASQKDKNFVLAAADLLPEPRKRSDSGSRDKPLPEPSNYQILQDSVEDAQVLPNVPQGTGSKLYRMGTDLLLKANDTYTAETSYMKTAQTFGKNMVDAVSKADNGLITTVKAAASNLVSNSSVIEHAMHIADNLADLGKTLPFVAPAFVLLRIIIDIEKKARDAETKCTDLLERINFMMGNLTVLEKVSVTEAVKGVVSRIEKSLKSAVDLITAYRKQGVIARRLNLGNKDKFEANATKIKDITGDLMISLQIQQSGQLDILSRHVPTDPEDQVAQEFLIAHPDGQKNPKLVEEFAAKINCHLDDDTMQQINTDISEIIKNSQADIQVMIQTQVADAVAKGFQDMTAHMLELEKEDKLMCVQCDQEYRDSLNGKSSCTFHRGAYDSWNKSWPCCGEAHPCQRGYHRPHHHSEYPYSQFFDYARNIINYVDTVDEWAEVKDTDLETGSKQSARVCRLWKWKTGGSRIDKLMILIHIGTVWWNEPYYFHAFSHQDIQKLNLEPGTTMDKALIYHSSDNENQFSKAEWTFSTDGLIDGIRITSKAASSSECAVKFIPLDPATSDKIGEVQTISSGGFKIYKPRTLYTLPKMQRSGPTLPSKPSRSTRDDFVSTGSKSVALLQNKPLIPNEQFAREDIDYFHGSLSVFNKDKDSPIVVKSITAYYRLVGDAEYTKIEKLEMPESVFPIRVDPYDHQPISFVAMVPRSEEDTNLRIKWWNRALVARDRPIRLKFVAQEINGDKAVLVTEYVFNPFPPSQPSAEDTGFFYVDDIARCTRYSIRVKAGDYNNVVDIGSKSYSELDLHRLVHGAVTTNQSEVDLAINREEDGGVWKWNAWALIDTQCRRVYGFKVLVTFASCACLGYAPCPDYGEAVEEKDIKYATETVQMPDVHIETAQSYPQVDDLDDIVEPFEIPSSNGTLNGEAIDGKATNGGTTNTNGKINNTSDGGIEMRLESIDRNLDRLATAMETLVLLMSQKQAVQ</sequence>
<evidence type="ECO:0000259" key="2">
    <source>
        <dbReference type="Pfam" id="PF22215"/>
    </source>
</evidence>
<feature type="compositionally biased region" description="Polar residues" evidence="1">
    <location>
        <begin position="629"/>
        <end position="638"/>
    </location>
</feature>
<name>A0A8H7PGZ7_MORIS</name>
<comment type="caution">
    <text evidence="3">The sequence shown here is derived from an EMBL/GenBank/DDBJ whole genome shotgun (WGS) entry which is preliminary data.</text>
</comment>
<protein>
    <recommendedName>
        <fullName evidence="2">Mixed lineage kinase domain-containing protein</fullName>
    </recommendedName>
</protein>
<dbReference type="Pfam" id="PF22215">
    <property type="entry name" value="MLKL_N"/>
    <property type="match status" value="1"/>
</dbReference>
<feature type="compositionally biased region" description="Basic and acidic residues" evidence="1">
    <location>
        <begin position="56"/>
        <end position="71"/>
    </location>
</feature>
<dbReference type="Proteomes" id="UP000654370">
    <property type="component" value="Unassembled WGS sequence"/>
</dbReference>
<keyword evidence="4" id="KW-1185">Reference proteome</keyword>
<proteinExistence type="predicted"/>
<dbReference type="InterPro" id="IPR059179">
    <property type="entry name" value="MLKL-like_MCAfunc"/>
</dbReference>
<dbReference type="OrthoDB" id="61437at2759"/>
<dbReference type="EMBL" id="JAEPQZ010000014">
    <property type="protein sequence ID" value="KAG2173668.1"/>
    <property type="molecule type" value="Genomic_DNA"/>
</dbReference>
<evidence type="ECO:0000313" key="3">
    <source>
        <dbReference type="EMBL" id="KAG2173668.1"/>
    </source>
</evidence>
<organism evidence="3 4">
    <name type="scientific">Mortierella isabellina</name>
    <name type="common">Filamentous fungus</name>
    <name type="synonym">Umbelopsis isabellina</name>
    <dbReference type="NCBI Taxonomy" id="91625"/>
    <lineage>
        <taxon>Eukaryota</taxon>
        <taxon>Fungi</taxon>
        <taxon>Fungi incertae sedis</taxon>
        <taxon>Mucoromycota</taxon>
        <taxon>Mucoromycotina</taxon>
        <taxon>Umbelopsidomycetes</taxon>
        <taxon>Umbelopsidales</taxon>
        <taxon>Umbelopsidaceae</taxon>
        <taxon>Umbelopsis</taxon>
    </lineage>
</organism>
<dbReference type="InterPro" id="IPR036537">
    <property type="entry name" value="Adaptor_Cbl_N_dom_sf"/>
</dbReference>
<evidence type="ECO:0000256" key="1">
    <source>
        <dbReference type="SAM" id="MobiDB-lite"/>
    </source>
</evidence>
<dbReference type="GO" id="GO:0007166">
    <property type="term" value="P:cell surface receptor signaling pathway"/>
    <property type="evidence" value="ECO:0007669"/>
    <property type="project" value="InterPro"/>
</dbReference>
<gene>
    <name evidence="3" type="ORF">INT43_005088</name>
</gene>
<feature type="region of interest" description="Disordered" evidence="1">
    <location>
        <begin position="952"/>
        <end position="980"/>
    </location>
</feature>
<feature type="region of interest" description="Disordered" evidence="1">
    <location>
        <begin position="1"/>
        <end position="76"/>
    </location>
</feature>
<dbReference type="AlphaFoldDB" id="A0A8H7PGZ7"/>
<dbReference type="Gene3D" id="1.20.930.20">
    <property type="entry name" value="Adaptor protein Cbl, N-terminal domain"/>
    <property type="match status" value="1"/>
</dbReference>
<accession>A0A8H7PGZ7</accession>
<dbReference type="InterPro" id="IPR054000">
    <property type="entry name" value="MLKL_N"/>
</dbReference>
<feature type="compositionally biased region" description="Basic and acidic residues" evidence="1">
    <location>
        <begin position="36"/>
        <end position="46"/>
    </location>
</feature>
<feature type="region of interest" description="Disordered" evidence="1">
    <location>
        <begin position="626"/>
        <end position="645"/>
    </location>
</feature>
<evidence type="ECO:0000313" key="4">
    <source>
        <dbReference type="Proteomes" id="UP000654370"/>
    </source>
</evidence>
<dbReference type="CDD" id="cd21037">
    <property type="entry name" value="MLKL_NTD"/>
    <property type="match status" value="1"/>
</dbReference>
<feature type="domain" description="Mixed lineage kinase" evidence="2">
    <location>
        <begin position="200"/>
        <end position="311"/>
    </location>
</feature>
<reference evidence="3" key="1">
    <citation type="submission" date="2020-12" db="EMBL/GenBank/DDBJ databases">
        <title>Metabolic potential, ecology and presence of endohyphal bacteria is reflected in genomic diversity of Mucoromycotina.</title>
        <authorList>
            <person name="Muszewska A."/>
            <person name="Okrasinska A."/>
            <person name="Steczkiewicz K."/>
            <person name="Drgas O."/>
            <person name="Orlowska M."/>
            <person name="Perlinska-Lenart U."/>
            <person name="Aleksandrzak-Piekarczyk T."/>
            <person name="Szatraj K."/>
            <person name="Zielenkiewicz U."/>
            <person name="Pilsyk S."/>
            <person name="Malc E."/>
            <person name="Mieczkowski P."/>
            <person name="Kruszewska J.S."/>
            <person name="Biernat P."/>
            <person name="Pawlowska J."/>
        </authorList>
    </citation>
    <scope>NUCLEOTIDE SEQUENCE</scope>
    <source>
        <strain evidence="3">WA0000067209</strain>
    </source>
</reference>
<feature type="compositionally biased region" description="Low complexity" evidence="1">
    <location>
        <begin position="965"/>
        <end position="978"/>
    </location>
</feature>